<sequence>MFGEFFNHQLKRVIALTCLLGGSLLHADAPLHLPETLFPELEGILQQMENESPEMLIQRAKVQAAEADEHSRLSKKYPQIYLNLQMMNRSEFRSSSPTYQNTTQPFGVGRLEQELYHWGALDAWRDIGKFRKSIEDNNYNETYRLLTLRVRSLYLRLLFAREQVSYYRAEANRLQKALGTSEQRADSGRITVDQLENERLGAEEADIALSRALDETDMLEEDLRLATGWTGPINGVESGLITQLSALEIAESAMADDIIASSAPPSVDYLNKQAELGIEEADYTRIRSKNLPLIDFVIEAYQDQIATEGQDNVDRTVVAAYIRVNWHIFDGFETQWQKIQSKAKQRALEKQAEHIAAKDKLEVERLQRNRTLLERDIRLWSRRVALSENQLQRVVSEREKNTATDNDVMNTRNQLLADQLTLVSYRLDLFGNSTELLSLFGRDPYGAPKQSLDQSVEDVYDENFFW</sequence>
<dbReference type="Proteomes" id="UP000642829">
    <property type="component" value="Unassembled WGS sequence"/>
</dbReference>
<evidence type="ECO:0000256" key="1">
    <source>
        <dbReference type="ARBA" id="ARBA00004442"/>
    </source>
</evidence>
<dbReference type="RefSeq" id="WP_189510533.1">
    <property type="nucleotide sequence ID" value="NZ_BMXG01000001.1"/>
</dbReference>
<keyword evidence="7" id="KW-0998">Cell outer membrane</keyword>
<dbReference type="GO" id="GO:0009279">
    <property type="term" value="C:cell outer membrane"/>
    <property type="evidence" value="ECO:0007669"/>
    <property type="project" value="UniProtKB-SubCell"/>
</dbReference>
<feature type="coiled-coil region" evidence="8">
    <location>
        <begin position="356"/>
        <end position="383"/>
    </location>
</feature>
<comment type="subcellular location">
    <subcellularLocation>
        <location evidence="1">Cell outer membrane</location>
    </subcellularLocation>
</comment>
<dbReference type="GO" id="GO:0015562">
    <property type="term" value="F:efflux transmembrane transporter activity"/>
    <property type="evidence" value="ECO:0007669"/>
    <property type="project" value="InterPro"/>
</dbReference>
<evidence type="ECO:0000256" key="7">
    <source>
        <dbReference type="ARBA" id="ARBA00023237"/>
    </source>
</evidence>
<reference evidence="9" key="2">
    <citation type="submission" date="2020-09" db="EMBL/GenBank/DDBJ databases">
        <authorList>
            <person name="Sun Q."/>
            <person name="Kim S."/>
        </authorList>
    </citation>
    <scope>NUCLEOTIDE SEQUENCE</scope>
    <source>
        <strain evidence="9">KCTC 12870</strain>
    </source>
</reference>
<dbReference type="AlphaFoldDB" id="A0A8J3GBC4"/>
<organism evidence="9 10">
    <name type="scientific">Cerasicoccus arenae</name>
    <dbReference type="NCBI Taxonomy" id="424488"/>
    <lineage>
        <taxon>Bacteria</taxon>
        <taxon>Pseudomonadati</taxon>
        <taxon>Verrucomicrobiota</taxon>
        <taxon>Opitutia</taxon>
        <taxon>Puniceicoccales</taxon>
        <taxon>Cerasicoccaceae</taxon>
        <taxon>Cerasicoccus</taxon>
    </lineage>
</organism>
<evidence type="ECO:0000313" key="9">
    <source>
        <dbReference type="EMBL" id="GHB89847.1"/>
    </source>
</evidence>
<keyword evidence="8" id="KW-0175">Coiled coil</keyword>
<gene>
    <name evidence="9" type="ORF">GCM10007047_00440</name>
</gene>
<dbReference type="PANTHER" id="PTHR30026:SF20">
    <property type="entry name" value="OUTER MEMBRANE PROTEIN TOLC"/>
    <property type="match status" value="1"/>
</dbReference>
<dbReference type="InterPro" id="IPR003423">
    <property type="entry name" value="OMP_efflux"/>
</dbReference>
<evidence type="ECO:0008006" key="11">
    <source>
        <dbReference type="Google" id="ProtNLM"/>
    </source>
</evidence>
<dbReference type="GO" id="GO:0015288">
    <property type="term" value="F:porin activity"/>
    <property type="evidence" value="ECO:0007669"/>
    <property type="project" value="TreeGrafter"/>
</dbReference>
<dbReference type="SUPFAM" id="SSF56954">
    <property type="entry name" value="Outer membrane efflux proteins (OEP)"/>
    <property type="match status" value="1"/>
</dbReference>
<name>A0A8J3GBC4_9BACT</name>
<keyword evidence="4" id="KW-1134">Transmembrane beta strand</keyword>
<reference evidence="9" key="1">
    <citation type="journal article" date="2014" name="Int. J. Syst. Evol. Microbiol.">
        <title>Complete genome sequence of Corynebacterium casei LMG S-19264T (=DSM 44701T), isolated from a smear-ripened cheese.</title>
        <authorList>
            <consortium name="US DOE Joint Genome Institute (JGI-PGF)"/>
            <person name="Walter F."/>
            <person name="Albersmeier A."/>
            <person name="Kalinowski J."/>
            <person name="Ruckert C."/>
        </authorList>
    </citation>
    <scope>NUCLEOTIDE SEQUENCE</scope>
    <source>
        <strain evidence="9">KCTC 12870</strain>
    </source>
</reference>
<comment type="caution">
    <text evidence="9">The sequence shown here is derived from an EMBL/GenBank/DDBJ whole genome shotgun (WGS) entry which is preliminary data.</text>
</comment>
<evidence type="ECO:0000256" key="3">
    <source>
        <dbReference type="ARBA" id="ARBA00022448"/>
    </source>
</evidence>
<comment type="similarity">
    <text evidence="2">Belongs to the outer membrane factor (OMF) (TC 1.B.17) family.</text>
</comment>
<dbReference type="EMBL" id="BMXG01000001">
    <property type="protein sequence ID" value="GHB89847.1"/>
    <property type="molecule type" value="Genomic_DNA"/>
</dbReference>
<evidence type="ECO:0000256" key="8">
    <source>
        <dbReference type="SAM" id="Coils"/>
    </source>
</evidence>
<keyword evidence="5" id="KW-0812">Transmembrane</keyword>
<keyword evidence="6" id="KW-0472">Membrane</keyword>
<dbReference type="Gene3D" id="1.20.1600.10">
    <property type="entry name" value="Outer membrane efflux proteins (OEP)"/>
    <property type="match status" value="1"/>
</dbReference>
<dbReference type="InterPro" id="IPR051906">
    <property type="entry name" value="TolC-like"/>
</dbReference>
<dbReference type="Pfam" id="PF02321">
    <property type="entry name" value="OEP"/>
    <property type="match status" value="1"/>
</dbReference>
<evidence type="ECO:0000313" key="10">
    <source>
        <dbReference type="Proteomes" id="UP000642829"/>
    </source>
</evidence>
<proteinExistence type="inferred from homology"/>
<keyword evidence="10" id="KW-1185">Reference proteome</keyword>
<protein>
    <recommendedName>
        <fullName evidence="11">TolC family protein</fullName>
    </recommendedName>
</protein>
<evidence type="ECO:0000256" key="4">
    <source>
        <dbReference type="ARBA" id="ARBA00022452"/>
    </source>
</evidence>
<accession>A0A8J3GBC4</accession>
<dbReference type="GO" id="GO:1990281">
    <property type="term" value="C:efflux pump complex"/>
    <property type="evidence" value="ECO:0007669"/>
    <property type="project" value="TreeGrafter"/>
</dbReference>
<keyword evidence="3" id="KW-0813">Transport</keyword>
<dbReference type="PANTHER" id="PTHR30026">
    <property type="entry name" value="OUTER MEMBRANE PROTEIN TOLC"/>
    <property type="match status" value="1"/>
</dbReference>
<evidence type="ECO:0000256" key="6">
    <source>
        <dbReference type="ARBA" id="ARBA00023136"/>
    </source>
</evidence>
<evidence type="ECO:0000256" key="2">
    <source>
        <dbReference type="ARBA" id="ARBA00007613"/>
    </source>
</evidence>
<evidence type="ECO:0000256" key="5">
    <source>
        <dbReference type="ARBA" id="ARBA00022692"/>
    </source>
</evidence>